<dbReference type="SUPFAM" id="SSF56112">
    <property type="entry name" value="Protein kinase-like (PK-like)"/>
    <property type="match status" value="1"/>
</dbReference>
<dbReference type="GO" id="GO:0005813">
    <property type="term" value="C:centrosome"/>
    <property type="evidence" value="ECO:0007669"/>
    <property type="project" value="UniProtKB-SubCell"/>
</dbReference>
<dbReference type="Proteomes" id="UP000225740">
    <property type="component" value="Unassembled WGS sequence"/>
</dbReference>
<feature type="region of interest" description="Disordered" evidence="9">
    <location>
        <begin position="1"/>
        <end position="20"/>
    </location>
</feature>
<keyword evidence="8" id="KW-0963">Cytoplasm</keyword>
<evidence type="ECO:0000256" key="9">
    <source>
        <dbReference type="SAM" id="MobiDB-lite"/>
    </source>
</evidence>
<keyword evidence="5" id="KW-0547">Nucleotide-binding</keyword>
<dbReference type="Gene3D" id="3.30.200.20">
    <property type="entry name" value="Phosphorylase Kinase, domain 1"/>
    <property type="match status" value="1"/>
</dbReference>
<dbReference type="InterPro" id="IPR001245">
    <property type="entry name" value="Ser-Thr/Tyr_kinase_cat_dom"/>
</dbReference>
<dbReference type="GO" id="GO:0004674">
    <property type="term" value="F:protein serine/threonine kinase activity"/>
    <property type="evidence" value="ECO:0007669"/>
    <property type="project" value="TreeGrafter"/>
</dbReference>
<protein>
    <submittedName>
        <fullName evidence="12">Protein kinase</fullName>
    </submittedName>
</protein>
<dbReference type="GO" id="GO:0005524">
    <property type="term" value="F:ATP binding"/>
    <property type="evidence" value="ECO:0007669"/>
    <property type="project" value="UniProtKB-KW"/>
</dbReference>
<keyword evidence="4" id="KW-0808">Transferase</keyword>
<organism evidence="12 13">
    <name type="scientific">Rhodopirellula bahusiensis</name>
    <dbReference type="NCBI Taxonomy" id="2014065"/>
    <lineage>
        <taxon>Bacteria</taxon>
        <taxon>Pseudomonadati</taxon>
        <taxon>Planctomycetota</taxon>
        <taxon>Planctomycetia</taxon>
        <taxon>Pirellulales</taxon>
        <taxon>Pirellulaceae</taxon>
        <taxon>Rhodopirellula</taxon>
    </lineage>
</organism>
<dbReference type="GO" id="GO:0000922">
    <property type="term" value="C:spindle pole"/>
    <property type="evidence" value="ECO:0007669"/>
    <property type="project" value="UniProtKB-SubCell"/>
</dbReference>
<comment type="subcellular location">
    <subcellularLocation>
        <location evidence="1">Cytoplasm</location>
        <location evidence="1">Cytoskeleton</location>
        <location evidence="1">Microtubule organizing center</location>
        <location evidence="1">Centrosome</location>
    </subcellularLocation>
    <subcellularLocation>
        <location evidence="2">Cytoplasm</location>
        <location evidence="2">Cytoskeleton</location>
        <location evidence="2">Spindle pole</location>
    </subcellularLocation>
</comment>
<keyword evidence="13" id="KW-1185">Reference proteome</keyword>
<evidence type="ECO:0000313" key="12">
    <source>
        <dbReference type="EMBL" id="PHQ32819.1"/>
    </source>
</evidence>
<comment type="similarity">
    <text evidence="3">Belongs to the protein kinase superfamily. NEK Ser/Thr protein kinase family. NIMA subfamily.</text>
</comment>
<reference evidence="12 13" key="1">
    <citation type="submission" date="2017-06" db="EMBL/GenBank/DDBJ databases">
        <title>Description of Rhodopirellula bahusiensis sp. nov.</title>
        <authorList>
            <person name="Kizina J."/>
            <person name="Harder J."/>
        </authorList>
    </citation>
    <scope>NUCLEOTIDE SEQUENCE [LARGE SCALE GENOMIC DNA]</scope>
    <source>
        <strain evidence="12 13">SWK21</strain>
    </source>
</reference>
<keyword evidence="6 12" id="KW-0418">Kinase</keyword>
<dbReference type="GeneID" id="90610980"/>
<accession>A0A2G1W2B6</accession>
<proteinExistence type="inferred from homology"/>
<evidence type="ECO:0000256" key="5">
    <source>
        <dbReference type="ARBA" id="ARBA00022741"/>
    </source>
</evidence>
<name>A0A2G1W2B6_9BACT</name>
<dbReference type="PANTHER" id="PTHR43289:SF34">
    <property type="entry name" value="SERINE_THREONINE-PROTEIN KINASE YBDM-RELATED"/>
    <property type="match status" value="1"/>
</dbReference>
<dbReference type="Gene3D" id="1.10.510.10">
    <property type="entry name" value="Transferase(Phosphotransferase) domain 1"/>
    <property type="match status" value="1"/>
</dbReference>
<evidence type="ECO:0000256" key="10">
    <source>
        <dbReference type="SAM" id="Phobius"/>
    </source>
</evidence>
<dbReference type="PANTHER" id="PTHR43289">
    <property type="entry name" value="MITOGEN-ACTIVATED PROTEIN KINASE KINASE KINASE 20-RELATED"/>
    <property type="match status" value="1"/>
</dbReference>
<evidence type="ECO:0000256" key="2">
    <source>
        <dbReference type="ARBA" id="ARBA00004647"/>
    </source>
</evidence>
<evidence type="ECO:0000259" key="11">
    <source>
        <dbReference type="PROSITE" id="PS50011"/>
    </source>
</evidence>
<keyword evidence="8" id="KW-0206">Cytoskeleton</keyword>
<evidence type="ECO:0000256" key="3">
    <source>
        <dbReference type="ARBA" id="ARBA00010886"/>
    </source>
</evidence>
<keyword evidence="10" id="KW-0472">Membrane</keyword>
<feature type="transmembrane region" description="Helical" evidence="10">
    <location>
        <begin position="333"/>
        <end position="352"/>
    </location>
</feature>
<keyword evidence="10" id="KW-0812">Transmembrane</keyword>
<dbReference type="InterPro" id="IPR011009">
    <property type="entry name" value="Kinase-like_dom_sf"/>
</dbReference>
<evidence type="ECO:0000256" key="6">
    <source>
        <dbReference type="ARBA" id="ARBA00022777"/>
    </source>
</evidence>
<gene>
    <name evidence="12" type="ORF">CEE69_23860</name>
</gene>
<dbReference type="Pfam" id="PF07714">
    <property type="entry name" value="PK_Tyr_Ser-Thr"/>
    <property type="match status" value="1"/>
</dbReference>
<dbReference type="CDD" id="cd14014">
    <property type="entry name" value="STKc_PknB_like"/>
    <property type="match status" value="1"/>
</dbReference>
<dbReference type="InterPro" id="IPR000719">
    <property type="entry name" value="Prot_kinase_dom"/>
</dbReference>
<evidence type="ECO:0000313" key="13">
    <source>
        <dbReference type="Proteomes" id="UP000225740"/>
    </source>
</evidence>
<evidence type="ECO:0000256" key="1">
    <source>
        <dbReference type="ARBA" id="ARBA00004300"/>
    </source>
</evidence>
<dbReference type="SMART" id="SM00220">
    <property type="entry name" value="S_TKc"/>
    <property type="match status" value="1"/>
</dbReference>
<feature type="domain" description="Protein kinase" evidence="11">
    <location>
        <begin position="9"/>
        <end position="273"/>
    </location>
</feature>
<dbReference type="OrthoDB" id="6111975at2"/>
<comment type="caution">
    <text evidence="12">The sequence shown here is derived from an EMBL/GenBank/DDBJ whole genome shotgun (WGS) entry which is preliminary data.</text>
</comment>
<keyword evidence="10" id="KW-1133">Transmembrane helix</keyword>
<evidence type="ECO:0000256" key="8">
    <source>
        <dbReference type="ARBA" id="ARBA00023212"/>
    </source>
</evidence>
<dbReference type="AlphaFoldDB" id="A0A2G1W2B6"/>
<dbReference type="RefSeq" id="WP_099263149.1">
    <property type="nucleotide sequence ID" value="NZ_NIZW01000022.1"/>
</dbReference>
<evidence type="ECO:0000256" key="7">
    <source>
        <dbReference type="ARBA" id="ARBA00022840"/>
    </source>
</evidence>
<dbReference type="EMBL" id="NIZW01000022">
    <property type="protein sequence ID" value="PHQ32819.1"/>
    <property type="molecule type" value="Genomic_DNA"/>
</dbReference>
<evidence type="ECO:0000256" key="4">
    <source>
        <dbReference type="ARBA" id="ARBA00022679"/>
    </source>
</evidence>
<dbReference type="PROSITE" id="PS50011">
    <property type="entry name" value="PROTEIN_KINASE_DOM"/>
    <property type="match status" value="1"/>
</dbReference>
<keyword evidence="7" id="KW-0067">ATP-binding</keyword>
<sequence length="553" mass="61488">MPRSRLGPLAIESPLGPDPAARDARVWRAVHIKMRKAVAVRVFQMPFGGTQESRQAFAEEWDRLKRLDHPAIVKCYGGGFEESEAYLAHELVDGSTLAEEIQRRGRLPWESVLELAEPLIDALMYLHDRDIVHGRITPDKVIIAGLSPVLIDIRDVDGTPPFRSGPYHFSRPPSIDQMMRSAPEAPTQNDPVTARTDLYLFGALLYEALTGAPPITGSTVQEVTSNLKYQSPTSVASTVMECPVWMDRLVMQLLNKDPGQRPVSAAAVKLQLAEVRKRAMSRSGVAEHASSGFSPLSVTDDADRKEARKLLGRKEVAAEVDAIPDATPWHDQALVLLPILALLIGILVWIAWPMNESKMRNEAEELLAQDTRSSMSQARISYLEPMLAQFPEGEHSEWAAEQIDRVRMVEAEHALTVKMNRNLPLKNEAERLVAEAMRFETFGDNATAVDKYQSMITVLGDEEQYKPLVNLARSRIAQISQADTDRTEAARIITDRLKEADRMFVEGRTIAARKIWYSIEELYGSNAAVEPLVATAQNRLAETSAGSSVDQLP</sequence>